<feature type="region of interest" description="Disordered" evidence="2">
    <location>
        <begin position="1304"/>
        <end position="1336"/>
    </location>
</feature>
<reference evidence="5" key="3">
    <citation type="journal article" date="2012" name="PLoS Pathog.">
        <title>Comparative genomics of the apicomplexan parasites Toxoplasma gondii and Neospora caninum: Coccidia differing in host range and transmission strategy.</title>
        <authorList>
            <person name="Reid A.J."/>
            <person name="Vermont S.J."/>
            <person name="Cotton J.A."/>
            <person name="Harris D."/>
            <person name="Hill-Cawthorne G.A."/>
            <person name="Konen-Waisman S."/>
            <person name="Latham S.M."/>
            <person name="Mourier T."/>
            <person name="Norton R."/>
            <person name="Quail M.A."/>
            <person name="Sanders M."/>
            <person name="Shanmugam D."/>
            <person name="Sohal A."/>
            <person name="Wasmuth J.D."/>
            <person name="Brunk B."/>
            <person name="Grigg M.E."/>
            <person name="Howard J.C."/>
            <person name="Parkinson J."/>
            <person name="Roos D.S."/>
            <person name="Trees A.J."/>
            <person name="Berriman M."/>
            <person name="Pain A."/>
            <person name="Wastling J.M."/>
        </authorList>
    </citation>
    <scope>NUCLEOTIDE SEQUENCE [LARGE SCALE GENOMIC DNA]</scope>
    <source>
        <strain evidence="5">Liverpool</strain>
    </source>
</reference>
<dbReference type="EMBL" id="LN714484">
    <property type="protein sequence ID" value="CEL68360.1"/>
    <property type="molecule type" value="Genomic_DNA"/>
</dbReference>
<feature type="compositionally biased region" description="Basic and acidic residues" evidence="2">
    <location>
        <begin position="294"/>
        <end position="303"/>
    </location>
</feature>
<feature type="compositionally biased region" description="Basic and acidic residues" evidence="2">
    <location>
        <begin position="1304"/>
        <end position="1313"/>
    </location>
</feature>
<dbReference type="eggNOG" id="ENOG502QZXG">
    <property type="taxonomic scope" value="Eukaryota"/>
</dbReference>
<feature type="region of interest" description="Disordered" evidence="2">
    <location>
        <begin position="33"/>
        <end position="64"/>
    </location>
</feature>
<accession>F0VBS0</accession>
<dbReference type="RefSeq" id="XP_003881087.1">
    <property type="nucleotide sequence ID" value="XM_003881038.1"/>
</dbReference>
<dbReference type="InterPro" id="IPR042241">
    <property type="entry name" value="GCP_C_sf"/>
</dbReference>
<dbReference type="GeneID" id="13440040"/>
<feature type="compositionally biased region" description="Basic and acidic residues" evidence="2">
    <location>
        <begin position="1381"/>
        <end position="1403"/>
    </location>
</feature>
<feature type="compositionally biased region" description="Basic and acidic residues" evidence="2">
    <location>
        <begin position="1321"/>
        <end position="1336"/>
    </location>
</feature>
<evidence type="ECO:0000313" key="4">
    <source>
        <dbReference type="EMBL" id="CEL68360.1"/>
    </source>
</evidence>
<name>F0VBS0_NEOCL</name>
<feature type="region of interest" description="Disordered" evidence="2">
    <location>
        <begin position="943"/>
        <end position="976"/>
    </location>
</feature>
<reference evidence="4" key="4">
    <citation type="journal article" date="2015" name="PLoS ONE">
        <title>Comprehensive Evaluation of Toxoplasma gondii VEG and Neospora caninum LIV Genomes with Tachyzoite Stage Transcriptome and Proteome Defines Novel Transcript Features.</title>
        <authorList>
            <person name="Ramaprasad A."/>
            <person name="Mourier T."/>
            <person name="Naeem R."/>
            <person name="Malas T.B."/>
            <person name="Moussa E."/>
            <person name="Panigrahi A."/>
            <person name="Vermont S.J."/>
            <person name="Otto T.D."/>
            <person name="Wastling J."/>
            <person name="Pain A."/>
        </authorList>
    </citation>
    <scope>NUCLEOTIDE SEQUENCE</scope>
    <source>
        <strain evidence="4">Liverpool</strain>
    </source>
</reference>
<dbReference type="Gene3D" id="1.20.120.1900">
    <property type="entry name" value="Gamma-tubulin complex, C-terminal domain"/>
    <property type="match status" value="1"/>
</dbReference>
<feature type="region of interest" description="Disordered" evidence="2">
    <location>
        <begin position="847"/>
        <end position="912"/>
    </location>
</feature>
<protein>
    <submittedName>
        <fullName evidence="3">Uncharacterized protein</fullName>
    </submittedName>
</protein>
<feature type="compositionally biased region" description="Low complexity" evidence="2">
    <location>
        <begin position="1242"/>
        <end position="1251"/>
    </location>
</feature>
<evidence type="ECO:0000313" key="5">
    <source>
        <dbReference type="Proteomes" id="UP000007494"/>
    </source>
</evidence>
<dbReference type="Proteomes" id="UP000007494">
    <property type="component" value="Chromosome IX"/>
</dbReference>
<gene>
    <name evidence="4" type="ORF">BN1204_041290</name>
    <name evidence="3" type="ORF">NCLIV_041290</name>
</gene>
<organism evidence="3 5">
    <name type="scientific">Neospora caninum (strain Liverpool)</name>
    <dbReference type="NCBI Taxonomy" id="572307"/>
    <lineage>
        <taxon>Eukaryota</taxon>
        <taxon>Sar</taxon>
        <taxon>Alveolata</taxon>
        <taxon>Apicomplexa</taxon>
        <taxon>Conoidasida</taxon>
        <taxon>Coccidia</taxon>
        <taxon>Eucoccidiorida</taxon>
        <taxon>Eimeriorina</taxon>
        <taxon>Sarcocystidae</taxon>
        <taxon>Neospora</taxon>
    </lineage>
</organism>
<feature type="region of interest" description="Disordered" evidence="2">
    <location>
        <begin position="1242"/>
        <end position="1267"/>
    </location>
</feature>
<feature type="region of interest" description="Disordered" evidence="2">
    <location>
        <begin position="1370"/>
        <end position="1412"/>
    </location>
</feature>
<feature type="compositionally biased region" description="Acidic residues" evidence="2">
    <location>
        <begin position="893"/>
        <end position="912"/>
    </location>
</feature>
<dbReference type="OrthoDB" id="332792at2759"/>
<feature type="region of interest" description="Disordered" evidence="2">
    <location>
        <begin position="242"/>
        <end position="321"/>
    </location>
</feature>
<feature type="region of interest" description="Disordered" evidence="2">
    <location>
        <begin position="342"/>
        <end position="361"/>
    </location>
</feature>
<proteinExistence type="predicted"/>
<feature type="coiled-coil region" evidence="1">
    <location>
        <begin position="197"/>
        <end position="239"/>
    </location>
</feature>
<feature type="region of interest" description="Disordered" evidence="2">
    <location>
        <begin position="379"/>
        <end position="413"/>
    </location>
</feature>
<keyword evidence="5" id="KW-1185">Reference proteome</keyword>
<feature type="compositionally biased region" description="Basic and acidic residues" evidence="2">
    <location>
        <begin position="156"/>
        <end position="167"/>
    </location>
</feature>
<reference evidence="3" key="1">
    <citation type="submission" date="2011-02" db="EMBL/GenBank/DDBJ databases">
        <authorList>
            <person name="Aslett M."/>
        </authorList>
    </citation>
    <scope>NUCLEOTIDE SEQUENCE</scope>
    <source>
        <strain evidence="3">Liverpool</strain>
    </source>
</reference>
<sequence length="1878" mass="203219">MASSAFEQKRQASCEGLLKRLVAAHLHTYLGVSVPAPGERQERKTEGEDQEAKPRAGDDEDAANEEIVRRNAEVAFEFAKTKCTFHSFGTINPASVKDEFSQLLLSLEAQHQVGKAAALRRCLAAFLTPPYEPLVRHQGAHLHADQRPTPAQKAGAKRDAQAQEKEEEEKRCGILRMLLSLAQHPVSDAQEVLVFELERDRERRETRRTLLEEARREDERAAEEELEALRREHLEAYLEAFFDSSESSDGDESVDRKAEGPRSSPWSPQRRRCEGSAAELSPETESRLAVPSSPKEHAPRALEEATAETEVNPEARLPEASPELERIAERFLHGLVSLPAPASRQAQGVSGEDEAIEQSVEKDRVASRLLSTETPLAAVLPPRPAAPPAGRGAVASRSAPPAPLLFTPRSREPPFGDARDAGCATEAWLVQHVLLALSGLDAAPVFLRCNQNGGIAASRAHPSGSSSPSFSPLGVVQPNPRLPAVEHLSPAAVTSALGLFSFPASAVLLLSRFSTALGRLAFAPLHFARREGASLSLHHFLEAGEDAQPSLQGARAARPSACLDATKHAIDALFLHWTALLSELQQAQTASLHAEAAFPFGDLSAVGAPGALAAFRRFGPLPPLGRNGACAAEADVPGERRFVSQRPLTLLSLFLEVREHLRCWTSLAGAVEKALQALSFPPSAARNSAAPFSDSQPRGIAPCTAWPFGAAEGAAFGLAFLSEGLGLLQDAEMARDGVLERFWNFFLFFALHPLLLALDRCMRFGEVRGFPTDIRLLLQRANGEAFAAQSSPGGRPDERGGGAEPDEDGEGRPRIPVFLLDLVTASQRTGQAVAAVREVERTRGGLSSELYGKMEKKRNSRDVRTQATPQAHSPDRGDLSDGGSTRGSSRDDTPEEDIDVSEGEGEDSEDDDAQLWEKLERENPSLVAASFLKKIRNAGRGAVEEARHPRAPRSSCLVQDCQDASPTGEQARRRRDETGEAVVACASVGNETVDGKLEMLVRRLRAWEVFPSTSASATEEAFRSPHSLASPTAWNEAVSAMGKPHSPALLRDTEALFHALRPSSLSAVPPTVAASVCLLDVLCGTSLGQRRQATQLIDARLAIKRMDRVPPAVSGSLPLCTKGPVEGVARGGEKEDGEDATVDAEVLRPEGVTSLFLQARVRPALLALAREEEENAVLVSLHWTHILEAVAVTRAIALLQVKSEMRPLFRLLFSPAEAPLAHVDPVQLNCVLRDLLLSPAAPKASATPASSREAPGPESRRLGLGGARAERKSGDCAACSSVCSILHRSLSRALGAFLRETRARRDRQEENARCPDSPGSEETRPHEARGKRERRDARTEAIWNRIFSLDRMDTAGRALALSLTTENPLLSTPASGSLHSRRGERSERGGADTRSPRVRRPDAEGTEINEAGDRHTPRLAFAYLTLQYAGTPFPVSVHPRYAAQHLLSADVTCMYSAIFAFLLELERSAGVLCRLPAPLCWLAASTARRGTGDNRRDESDRRTCAQRCEDDLAGDETPPVDAPTVDGFLQAFSTRFYQTAVKLRGELCHVLFSLQRHVAFVCGQHSSPSLLRRLLACRSLDEMTHAHLLDLRLLLALLLVPVHGPALSSPMPSSSPSASADLPGSTVSFQLNEAVAPHVLLLLRAPCDLQRLVREAQAAVNGGGDAGPEAHRDEETPDDALRWRKNRGRLPACGARASAPRHAAEPSQHHSIKQTEAVSPLLPETERSERQTSELKAQLDACMQSLEALHFNVRRAALCLLALLRTAVFSSPTMILESCPLTDIVDRDVFSVSAVLFGKIAAECMSSSEPARSSQEASVRPVQNPPFEGGTEVGVCQEVACGLRLLYSMLDFSNFYSATLDALACEEYETRGGFLGQF</sequence>
<feature type="region of interest" description="Disordered" evidence="2">
    <location>
        <begin position="785"/>
        <end position="813"/>
    </location>
</feature>
<evidence type="ECO:0000256" key="1">
    <source>
        <dbReference type="SAM" id="Coils"/>
    </source>
</evidence>
<evidence type="ECO:0000256" key="2">
    <source>
        <dbReference type="SAM" id="MobiDB-lite"/>
    </source>
</evidence>
<reference evidence="3" key="2">
    <citation type="submission" date="2011-03" db="EMBL/GenBank/DDBJ databases">
        <title>Comparative genomics and transcriptomics of Neospora caninum and Toxoplasma gondii.</title>
        <authorList>
            <person name="Reid A.J."/>
            <person name="Sohal A."/>
            <person name="Harris D."/>
            <person name="Quail M."/>
            <person name="Sanders M."/>
            <person name="Berriman M."/>
            <person name="Wastling J.M."/>
            <person name="Pain A."/>
        </authorList>
    </citation>
    <scope>NUCLEOTIDE SEQUENCE</scope>
    <source>
        <strain evidence="3">Liverpool</strain>
    </source>
</reference>
<keyword evidence="1" id="KW-0175">Coiled coil</keyword>
<feature type="region of interest" description="Disordered" evidence="2">
    <location>
        <begin position="138"/>
        <end position="167"/>
    </location>
</feature>
<feature type="region of interest" description="Disordered" evidence="2">
    <location>
        <begin position="1660"/>
        <end position="1732"/>
    </location>
</feature>
<feature type="compositionally biased region" description="Basic and acidic residues" evidence="2">
    <location>
        <begin position="1668"/>
        <end position="1682"/>
    </location>
</feature>
<dbReference type="InParanoid" id="F0VBS0"/>
<evidence type="ECO:0000313" key="3">
    <source>
        <dbReference type="EMBL" id="CBZ51054.1"/>
    </source>
</evidence>
<dbReference type="VEuPathDB" id="ToxoDB:NCLIV_041290"/>
<dbReference type="OMA" id="REHLRCW"/>
<dbReference type="EMBL" id="FR823385">
    <property type="protein sequence ID" value="CBZ51054.1"/>
    <property type="molecule type" value="Genomic_DNA"/>
</dbReference>
<feature type="compositionally biased region" description="Basic and acidic residues" evidence="2">
    <location>
        <begin position="39"/>
        <end position="57"/>
    </location>
</feature>